<keyword evidence="2" id="KW-1185">Reference proteome</keyword>
<comment type="caution">
    <text evidence="1">The sequence shown here is derived from an EMBL/GenBank/DDBJ whole genome shotgun (WGS) entry which is preliminary data.</text>
</comment>
<evidence type="ECO:0000313" key="1">
    <source>
        <dbReference type="EMBL" id="KAK7062103.1"/>
    </source>
</evidence>
<accession>A0AAW0ED46</accession>
<protein>
    <recommendedName>
        <fullName evidence="3">F-box domain-containing protein</fullName>
    </recommendedName>
</protein>
<evidence type="ECO:0000313" key="2">
    <source>
        <dbReference type="Proteomes" id="UP001362999"/>
    </source>
</evidence>
<dbReference type="AlphaFoldDB" id="A0AAW0ED46"/>
<gene>
    <name evidence="1" type="ORF">R3P38DRAFT_2833437</name>
</gene>
<evidence type="ECO:0008006" key="3">
    <source>
        <dbReference type="Google" id="ProtNLM"/>
    </source>
</evidence>
<organism evidence="1 2">
    <name type="scientific">Favolaschia claudopus</name>
    <dbReference type="NCBI Taxonomy" id="2862362"/>
    <lineage>
        <taxon>Eukaryota</taxon>
        <taxon>Fungi</taxon>
        <taxon>Dikarya</taxon>
        <taxon>Basidiomycota</taxon>
        <taxon>Agaricomycotina</taxon>
        <taxon>Agaricomycetes</taxon>
        <taxon>Agaricomycetidae</taxon>
        <taxon>Agaricales</taxon>
        <taxon>Marasmiineae</taxon>
        <taxon>Mycenaceae</taxon>
        <taxon>Favolaschia</taxon>
    </lineage>
</organism>
<reference evidence="1 2" key="1">
    <citation type="journal article" date="2024" name="J Genomics">
        <title>Draft genome sequencing and assembly of Favolaschia claudopus CIRM-BRFM 2984 isolated from oak limbs.</title>
        <authorList>
            <person name="Navarro D."/>
            <person name="Drula E."/>
            <person name="Chaduli D."/>
            <person name="Cazenave R."/>
            <person name="Ahrendt S."/>
            <person name="Wang J."/>
            <person name="Lipzen A."/>
            <person name="Daum C."/>
            <person name="Barry K."/>
            <person name="Grigoriev I.V."/>
            <person name="Favel A."/>
            <person name="Rosso M.N."/>
            <person name="Martin F."/>
        </authorList>
    </citation>
    <scope>NUCLEOTIDE SEQUENCE [LARGE SCALE GENOMIC DNA]</scope>
    <source>
        <strain evidence="1 2">CIRM-BRFM 2984</strain>
    </source>
</reference>
<sequence length="467" mass="52371">MTSGLRKLLADLDARIVQQRRILLELEQNRSNLLLELHNIATFDVLTLPVEITTEIFLWCHQISDPSVIPSDSNRSAPLVLAAVCRAWRAIALTTPELWASLKVTFDKLRIVESGSGFGPVYNFVELWLSRAKDWPLSLSLSALIRFTSSNLAAARHLRCILDRWSPQIASLELFINNCDIRSLGLDEATLPVLERAVLIDEGGPTDYLDGGPIGFFHNAPLLHNVRLQLGSQTSYELPWTQLTSFEGEMADLEILILLPNLIELKCRFLPDEEDFDIQEHACLRSLTLDDHCPVDILQYLTLPALEFLDLSSAVVESYSSLPSFFARSSPPLQSLHLGGRSECLAYWHAFMPRVTHTLTDVVVHRGDGIVEFFLKSSLLIPYPNIRSLIFQYPGQCSAPTLMEFVHEVSGQLQTLKFIWFAPPLLQHAIYSGPTGSKIVDSVAGHLRRLSQTGMEVHFGTTSQNYL</sequence>
<name>A0AAW0ED46_9AGAR</name>
<proteinExistence type="predicted"/>
<dbReference type="EMBL" id="JAWWNJ010000002">
    <property type="protein sequence ID" value="KAK7062103.1"/>
    <property type="molecule type" value="Genomic_DNA"/>
</dbReference>
<dbReference type="Proteomes" id="UP001362999">
    <property type="component" value="Unassembled WGS sequence"/>
</dbReference>